<evidence type="ECO:0008006" key="5">
    <source>
        <dbReference type="Google" id="ProtNLM"/>
    </source>
</evidence>
<evidence type="ECO:0000313" key="4">
    <source>
        <dbReference type="Proteomes" id="UP000029500"/>
    </source>
</evidence>
<dbReference type="EMBL" id="CP009287">
    <property type="protein sequence ID" value="AIQ67017.1"/>
    <property type="molecule type" value="Genomic_DNA"/>
</dbReference>
<evidence type="ECO:0000313" key="3">
    <source>
        <dbReference type="EMBL" id="AIQ67017.1"/>
    </source>
</evidence>
<protein>
    <recommendedName>
        <fullName evidence="5">Lipoprotein</fullName>
    </recommendedName>
</protein>
<dbReference type="RefSeq" id="WP_042266094.1">
    <property type="nucleotide sequence ID" value="NZ_CP009287.1"/>
</dbReference>
<dbReference type="HOGENOM" id="CLU_923906_0_0_9"/>
<dbReference type="AlphaFoldDB" id="A0A089M1G7"/>
<dbReference type="STRING" id="189425.PGRAT_04655"/>
<evidence type="ECO:0000256" key="2">
    <source>
        <dbReference type="SAM" id="SignalP"/>
    </source>
</evidence>
<dbReference type="Proteomes" id="UP000029500">
    <property type="component" value="Chromosome"/>
</dbReference>
<dbReference type="KEGG" id="pgm:PGRAT_04655"/>
<keyword evidence="4" id="KW-1185">Reference proteome</keyword>
<feature type="signal peptide" evidence="2">
    <location>
        <begin position="1"/>
        <end position="20"/>
    </location>
</feature>
<accession>A0A089M1G7</accession>
<feature type="compositionally biased region" description="Low complexity" evidence="1">
    <location>
        <begin position="69"/>
        <end position="82"/>
    </location>
</feature>
<dbReference type="eggNOG" id="ENOG5033GBN">
    <property type="taxonomic scope" value="Bacteria"/>
</dbReference>
<feature type="chain" id="PRO_5039648292" description="Lipoprotein" evidence="2">
    <location>
        <begin position="21"/>
        <end position="301"/>
    </location>
</feature>
<keyword evidence="2" id="KW-0732">Signal</keyword>
<evidence type="ECO:0000256" key="1">
    <source>
        <dbReference type="SAM" id="MobiDB-lite"/>
    </source>
</evidence>
<dbReference type="OrthoDB" id="2666863at2"/>
<organism evidence="3 4">
    <name type="scientific">Paenibacillus graminis</name>
    <dbReference type="NCBI Taxonomy" id="189425"/>
    <lineage>
        <taxon>Bacteria</taxon>
        <taxon>Bacillati</taxon>
        <taxon>Bacillota</taxon>
        <taxon>Bacilli</taxon>
        <taxon>Bacillales</taxon>
        <taxon>Paenibacillaceae</taxon>
        <taxon>Paenibacillus</taxon>
    </lineage>
</organism>
<reference evidence="3 4" key="1">
    <citation type="submission" date="2014-08" db="EMBL/GenBank/DDBJ databases">
        <title>Comparative genomics of the Paenibacillus odorifer group.</title>
        <authorList>
            <person name="den Bakker H.C."/>
            <person name="Tsai Y.-C."/>
            <person name="Martin N."/>
            <person name="Korlach J."/>
            <person name="Wiedmann M."/>
        </authorList>
    </citation>
    <scope>NUCLEOTIDE SEQUENCE [LARGE SCALE GENOMIC DNA]</scope>
    <source>
        <strain evidence="3 4">DSM 15220</strain>
    </source>
</reference>
<feature type="region of interest" description="Disordered" evidence="1">
    <location>
        <begin position="36"/>
        <end position="82"/>
    </location>
</feature>
<sequence>MHRKKTFRAALWIACPLVIALTAACNDQPSTAHPAAEASAALTGSPGMSNPSALPTPAASAVPSARENSAVPSPAAPATSASLPAVRHSVSIDLQGKSYDFPAGIPGTERYNFATVTARGIVWSPAPKLEGEGSNPVWIPLEPFSLYLSDPANPQLDTSTARKLFTQTLPEKSNEYTKLSSLQGAGDYIIYHTYTMFRGGVQALKSQAWAMKVGDSAQPAEILSYHAAGGYLYFWGIEEQEKLYVSVSQIPGNADGSYTYEVYVYSLAEGRKEKLHTFSLEGNQLKFSYHHHSYEVKLQQG</sequence>
<proteinExistence type="predicted"/>
<gene>
    <name evidence="3" type="ORF">PGRAT_04655</name>
</gene>
<name>A0A089M1G7_9BACL</name>